<accession>A0A2T0XCS9</accession>
<dbReference type="PANTHER" id="PTHR44688">
    <property type="entry name" value="DNA-BINDING TRANSCRIPTIONAL ACTIVATOR DEVR_DOSR"/>
    <property type="match status" value="1"/>
</dbReference>
<dbReference type="SUPFAM" id="SSF46894">
    <property type="entry name" value="C-terminal effector domain of the bipartite response regulators"/>
    <property type="match status" value="1"/>
</dbReference>
<name>A0A2T0XCS9_9BURK</name>
<comment type="caution">
    <text evidence="5">The sequence shown here is derived from an EMBL/GenBank/DDBJ whole genome shotgun (WGS) entry which is preliminary data.</text>
</comment>
<dbReference type="PRINTS" id="PR00038">
    <property type="entry name" value="HTHLUXR"/>
</dbReference>
<evidence type="ECO:0000256" key="1">
    <source>
        <dbReference type="ARBA" id="ARBA00023015"/>
    </source>
</evidence>
<evidence type="ECO:0000313" key="6">
    <source>
        <dbReference type="Proteomes" id="UP000238308"/>
    </source>
</evidence>
<dbReference type="Gene3D" id="1.10.10.10">
    <property type="entry name" value="Winged helix-like DNA-binding domain superfamily/Winged helix DNA-binding domain"/>
    <property type="match status" value="1"/>
</dbReference>
<keyword evidence="1" id="KW-0805">Transcription regulation</keyword>
<proteinExistence type="predicted"/>
<keyword evidence="3" id="KW-0804">Transcription</keyword>
<dbReference type="InterPro" id="IPR036388">
    <property type="entry name" value="WH-like_DNA-bd_sf"/>
</dbReference>
<dbReference type="InterPro" id="IPR000792">
    <property type="entry name" value="Tscrpt_reg_LuxR_C"/>
</dbReference>
<evidence type="ECO:0000256" key="2">
    <source>
        <dbReference type="ARBA" id="ARBA00023125"/>
    </source>
</evidence>
<dbReference type="PANTHER" id="PTHR44688:SF16">
    <property type="entry name" value="DNA-BINDING TRANSCRIPTIONAL ACTIVATOR DEVR_DOSR"/>
    <property type="match status" value="1"/>
</dbReference>
<evidence type="ECO:0000256" key="3">
    <source>
        <dbReference type="ARBA" id="ARBA00023163"/>
    </source>
</evidence>
<dbReference type="AlphaFoldDB" id="A0A2T0XCS9"/>
<evidence type="ECO:0000259" key="4">
    <source>
        <dbReference type="PROSITE" id="PS50043"/>
    </source>
</evidence>
<feature type="domain" description="HTH luxR-type" evidence="4">
    <location>
        <begin position="1"/>
        <end position="64"/>
    </location>
</feature>
<dbReference type="PROSITE" id="PS50043">
    <property type="entry name" value="HTH_LUXR_2"/>
    <property type="match status" value="1"/>
</dbReference>
<reference evidence="5 6" key="1">
    <citation type="submission" date="2018-03" db="EMBL/GenBank/DDBJ databases">
        <title>Genomic Encyclopedia of Type Strains, Phase III (KMG-III): the genomes of soil and plant-associated and newly described type strains.</title>
        <authorList>
            <person name="Whitman W."/>
        </authorList>
    </citation>
    <scope>NUCLEOTIDE SEQUENCE [LARGE SCALE GENOMIC DNA]</scope>
    <source>
        <strain evidence="5 6">MWH-P2sevCIIIb</strain>
    </source>
</reference>
<gene>
    <name evidence="5" type="ORF">BCM14_2495</name>
</gene>
<dbReference type="EMBL" id="PVTV01000016">
    <property type="protein sequence ID" value="PRY96741.1"/>
    <property type="molecule type" value="Genomic_DNA"/>
</dbReference>
<keyword evidence="2" id="KW-0238">DNA-binding</keyword>
<keyword evidence="6" id="KW-1185">Reference proteome</keyword>
<sequence>MTTQQLSDRERQCLQWIAKGKTSWETAAILQVSERTVNFHVGNACRKLNVYKRQAGVSLAIQQGLLDS</sequence>
<protein>
    <submittedName>
        <fullName evidence="5">Transcriptional regulator</fullName>
    </submittedName>
</protein>
<organism evidence="5 6">
    <name type="scientific">Jezberella montanilacus</name>
    <dbReference type="NCBI Taxonomy" id="323426"/>
    <lineage>
        <taxon>Bacteria</taxon>
        <taxon>Pseudomonadati</taxon>
        <taxon>Pseudomonadota</taxon>
        <taxon>Betaproteobacteria</taxon>
        <taxon>Burkholderiales</taxon>
        <taxon>Alcaligenaceae</taxon>
        <taxon>Jezberella</taxon>
    </lineage>
</organism>
<dbReference type="SMART" id="SM00421">
    <property type="entry name" value="HTH_LUXR"/>
    <property type="match status" value="1"/>
</dbReference>
<evidence type="ECO:0000313" key="5">
    <source>
        <dbReference type="EMBL" id="PRY96741.1"/>
    </source>
</evidence>
<dbReference type="Pfam" id="PF00196">
    <property type="entry name" value="GerE"/>
    <property type="match status" value="1"/>
</dbReference>
<dbReference type="GO" id="GO:0006355">
    <property type="term" value="P:regulation of DNA-templated transcription"/>
    <property type="evidence" value="ECO:0007669"/>
    <property type="project" value="InterPro"/>
</dbReference>
<dbReference type="RefSeq" id="WP_106228334.1">
    <property type="nucleotide sequence ID" value="NZ_PVTV01000016.1"/>
</dbReference>
<dbReference type="CDD" id="cd06170">
    <property type="entry name" value="LuxR_C_like"/>
    <property type="match status" value="1"/>
</dbReference>
<dbReference type="GO" id="GO:0003677">
    <property type="term" value="F:DNA binding"/>
    <property type="evidence" value="ECO:0007669"/>
    <property type="project" value="UniProtKB-KW"/>
</dbReference>
<dbReference type="OrthoDB" id="9774661at2"/>
<dbReference type="InterPro" id="IPR016032">
    <property type="entry name" value="Sig_transdc_resp-reg_C-effctor"/>
</dbReference>
<dbReference type="Proteomes" id="UP000238308">
    <property type="component" value="Unassembled WGS sequence"/>
</dbReference>